<evidence type="ECO:0000313" key="2">
    <source>
        <dbReference type="Proteomes" id="UP001165960"/>
    </source>
</evidence>
<organism evidence="1 2">
    <name type="scientific">Entomophthora muscae</name>
    <dbReference type="NCBI Taxonomy" id="34485"/>
    <lineage>
        <taxon>Eukaryota</taxon>
        <taxon>Fungi</taxon>
        <taxon>Fungi incertae sedis</taxon>
        <taxon>Zoopagomycota</taxon>
        <taxon>Entomophthoromycotina</taxon>
        <taxon>Entomophthoromycetes</taxon>
        <taxon>Entomophthorales</taxon>
        <taxon>Entomophthoraceae</taxon>
        <taxon>Entomophthora</taxon>
    </lineage>
</organism>
<accession>A0ACC2SFK7</accession>
<evidence type="ECO:0000313" key="1">
    <source>
        <dbReference type="EMBL" id="KAJ9061031.1"/>
    </source>
</evidence>
<reference evidence="1" key="1">
    <citation type="submission" date="2022-04" db="EMBL/GenBank/DDBJ databases">
        <title>Genome of the entomopathogenic fungus Entomophthora muscae.</title>
        <authorList>
            <person name="Elya C."/>
            <person name="Lovett B.R."/>
            <person name="Lee E."/>
            <person name="Macias A.M."/>
            <person name="Hajek A.E."/>
            <person name="De Bivort B.L."/>
            <person name="Kasson M.T."/>
            <person name="De Fine Licht H.H."/>
            <person name="Stajich J.E."/>
        </authorList>
    </citation>
    <scope>NUCLEOTIDE SEQUENCE</scope>
    <source>
        <strain evidence="1">Berkeley</strain>
    </source>
</reference>
<proteinExistence type="predicted"/>
<protein>
    <submittedName>
        <fullName evidence="1">Uncharacterized protein</fullName>
    </submittedName>
</protein>
<dbReference type="Proteomes" id="UP001165960">
    <property type="component" value="Unassembled WGS sequence"/>
</dbReference>
<name>A0ACC2SFK7_9FUNG</name>
<gene>
    <name evidence="1" type="ORF">DSO57_1024696</name>
</gene>
<sequence length="232" mass="25338">MEYTAPANPLTISKDPNRYKPEEPAKNTALKEGPPELFAFSQDFEEDPTTANAVEVVSKPYAAQVQETCLNENPNISSDVPNLKGVQLTMPLKTIENNFPEIGQSLKKYFVTPVSLGIHLLNLDSETYSECTYAEISVNKVKVRAIIDSRAPISIVSTCLVQKIGLAPYIVHSRVYGTVGLHTTTSEGAYSAIQMQFGSIAVSLPAVILPSQNYNVLIGTAFMHKYGVNIDI</sequence>
<comment type="caution">
    <text evidence="1">The sequence shown here is derived from an EMBL/GenBank/DDBJ whole genome shotgun (WGS) entry which is preliminary data.</text>
</comment>
<keyword evidence="2" id="KW-1185">Reference proteome</keyword>
<dbReference type="EMBL" id="QTSX02005105">
    <property type="protein sequence ID" value="KAJ9061031.1"/>
    <property type="molecule type" value="Genomic_DNA"/>
</dbReference>